<gene>
    <name evidence="1" type="ordered locus">MXAN_3901</name>
</gene>
<dbReference type="Proteomes" id="UP000002402">
    <property type="component" value="Chromosome"/>
</dbReference>
<dbReference type="EMBL" id="CP000113">
    <property type="protein sequence ID" value="ABF90261.1"/>
    <property type="molecule type" value="Genomic_DNA"/>
</dbReference>
<accession>Q1D5J2</accession>
<evidence type="ECO:0000313" key="1">
    <source>
        <dbReference type="EMBL" id="ABF90261.1"/>
    </source>
</evidence>
<protein>
    <submittedName>
        <fullName evidence="1">Uncharacterized protein</fullName>
    </submittedName>
</protein>
<evidence type="ECO:0000313" key="2">
    <source>
        <dbReference type="Proteomes" id="UP000002402"/>
    </source>
</evidence>
<dbReference type="EnsemblBacteria" id="ABF90261">
    <property type="protein sequence ID" value="ABF90261"/>
    <property type="gene ID" value="MXAN_3901"/>
</dbReference>
<dbReference type="AlphaFoldDB" id="Q1D5J2"/>
<organism evidence="1 2">
    <name type="scientific">Myxococcus xanthus (strain DK1622)</name>
    <dbReference type="NCBI Taxonomy" id="246197"/>
    <lineage>
        <taxon>Bacteria</taxon>
        <taxon>Pseudomonadati</taxon>
        <taxon>Myxococcota</taxon>
        <taxon>Myxococcia</taxon>
        <taxon>Myxococcales</taxon>
        <taxon>Cystobacterineae</taxon>
        <taxon>Myxococcaceae</taxon>
        <taxon>Myxococcus</taxon>
    </lineage>
</organism>
<reference evidence="1 2" key="1">
    <citation type="journal article" date="2006" name="Proc. Natl. Acad. Sci. U.S.A.">
        <title>Evolution of sensory complexity recorded in a myxobacterial genome.</title>
        <authorList>
            <person name="Goldman B.S."/>
            <person name="Nierman W.C."/>
            <person name="Kaiser D."/>
            <person name="Slater S.C."/>
            <person name="Durkin A.S."/>
            <person name="Eisen J.A."/>
            <person name="Ronning C.M."/>
            <person name="Barbazuk W.B."/>
            <person name="Blanchard M."/>
            <person name="Field C."/>
            <person name="Halling C."/>
            <person name="Hinkle G."/>
            <person name="Iartchuk O."/>
            <person name="Kim H.S."/>
            <person name="Mackenzie C."/>
            <person name="Madupu R."/>
            <person name="Miller N."/>
            <person name="Shvartsbeyn A."/>
            <person name="Sullivan S.A."/>
            <person name="Vaudin M."/>
            <person name="Wiegand R."/>
            <person name="Kaplan H.B."/>
        </authorList>
    </citation>
    <scope>NUCLEOTIDE SEQUENCE [LARGE SCALE GENOMIC DNA]</scope>
    <source>
        <strain evidence="2">DK1622</strain>
    </source>
</reference>
<name>Q1D5J2_MYXXD</name>
<dbReference type="KEGG" id="mxa:MXAN_3901"/>
<dbReference type="STRING" id="246197.MXAN_3901"/>
<proteinExistence type="predicted"/>
<keyword evidence="2" id="KW-1185">Reference proteome</keyword>
<dbReference type="HOGENOM" id="CLU_1775455_0_0_7"/>
<sequence>MALGVLLAAPPAWAEKPAKPTSRPADRHYIRKILPSKLPPKDKNTVIESRIDVSRDVKEINEGKAKKGNESGTVTWTIHKRTYGAHTNGTLFPIRGVGFHELNRGGFKALEVYNQFKDTPRATEIMDKIGIPPADRKAALKAHKAG</sequence>